<evidence type="ECO:0000313" key="1">
    <source>
        <dbReference type="EMBL" id="VAX38029.1"/>
    </source>
</evidence>
<proteinExistence type="predicted"/>
<gene>
    <name evidence="1" type="ORF">MNBD_PLANCTO02-2690</name>
</gene>
<dbReference type="AlphaFoldDB" id="A0A3B1D717"/>
<organism evidence="1">
    <name type="scientific">hydrothermal vent metagenome</name>
    <dbReference type="NCBI Taxonomy" id="652676"/>
    <lineage>
        <taxon>unclassified sequences</taxon>
        <taxon>metagenomes</taxon>
        <taxon>ecological metagenomes</taxon>
    </lineage>
</organism>
<name>A0A3B1D717_9ZZZZ</name>
<protein>
    <submittedName>
        <fullName evidence="1">Uncharacterized protein</fullName>
    </submittedName>
</protein>
<accession>A0A3B1D717</accession>
<dbReference type="EMBL" id="UOGL01000159">
    <property type="protein sequence ID" value="VAX38029.1"/>
    <property type="molecule type" value="Genomic_DNA"/>
</dbReference>
<reference evidence="1" key="1">
    <citation type="submission" date="2018-06" db="EMBL/GenBank/DDBJ databases">
        <authorList>
            <person name="Zhirakovskaya E."/>
        </authorList>
    </citation>
    <scope>NUCLEOTIDE SEQUENCE</scope>
</reference>
<sequence length="104" mass="11803">MLDIKEKPNGVMQQLYPESSVRGKTVLQCYQGGGAHWGLRQVIQAILIESCCFKLQCITHLKDRKKIQTSHAGDPKSAQKEFDFSLWGATIFHACYHEGEMKFS</sequence>